<organism evidence="10 11">
    <name type="scientific">Fragilariopsis cylindrus CCMP1102</name>
    <dbReference type="NCBI Taxonomy" id="635003"/>
    <lineage>
        <taxon>Eukaryota</taxon>
        <taxon>Sar</taxon>
        <taxon>Stramenopiles</taxon>
        <taxon>Ochrophyta</taxon>
        <taxon>Bacillariophyta</taxon>
        <taxon>Bacillariophyceae</taxon>
        <taxon>Bacillariophycidae</taxon>
        <taxon>Bacillariales</taxon>
        <taxon>Bacillariaceae</taxon>
        <taxon>Fragilariopsis</taxon>
    </lineage>
</organism>
<feature type="region of interest" description="Disordered" evidence="8">
    <location>
        <begin position="31"/>
        <end position="76"/>
    </location>
</feature>
<evidence type="ECO:0000313" key="10">
    <source>
        <dbReference type="EMBL" id="OEU13534.1"/>
    </source>
</evidence>
<dbReference type="Gene3D" id="3.90.70.10">
    <property type="entry name" value="Cysteine proteinases"/>
    <property type="match status" value="1"/>
</dbReference>
<evidence type="ECO:0000313" key="11">
    <source>
        <dbReference type="Proteomes" id="UP000095751"/>
    </source>
</evidence>
<proteinExistence type="inferred from homology"/>
<dbReference type="InterPro" id="IPR018200">
    <property type="entry name" value="USP_CS"/>
</dbReference>
<dbReference type="InParanoid" id="A0A1E7F5Z5"/>
<dbReference type="GO" id="GO:0006508">
    <property type="term" value="P:proteolysis"/>
    <property type="evidence" value="ECO:0007669"/>
    <property type="project" value="UniProtKB-KW"/>
</dbReference>
<evidence type="ECO:0000256" key="8">
    <source>
        <dbReference type="SAM" id="MobiDB-lite"/>
    </source>
</evidence>
<dbReference type="PANTHER" id="PTHR21646:SF24">
    <property type="entry name" value="UBIQUITIN CARBOXYL-TERMINAL HYDROLASE"/>
    <property type="match status" value="1"/>
</dbReference>
<comment type="similarity">
    <text evidence="2">Belongs to the peptidase C19 family.</text>
</comment>
<dbReference type="KEGG" id="fcy:FRACYDRAFT_269852"/>
<dbReference type="Pfam" id="PF00443">
    <property type="entry name" value="UCH"/>
    <property type="match status" value="1"/>
</dbReference>
<evidence type="ECO:0000256" key="2">
    <source>
        <dbReference type="ARBA" id="ARBA00009085"/>
    </source>
</evidence>
<reference evidence="10 11" key="1">
    <citation type="submission" date="2016-09" db="EMBL/GenBank/DDBJ databases">
        <title>Extensive genetic diversity and differential bi-allelic expression allows diatom success in the polar Southern Ocean.</title>
        <authorList>
            <consortium name="DOE Joint Genome Institute"/>
            <person name="Mock T."/>
            <person name="Otillar R.P."/>
            <person name="Strauss J."/>
            <person name="Dupont C."/>
            <person name="Frickenhaus S."/>
            <person name="Maumus F."/>
            <person name="Mcmullan M."/>
            <person name="Sanges R."/>
            <person name="Schmutz J."/>
            <person name="Toseland A."/>
            <person name="Valas R."/>
            <person name="Veluchamy A."/>
            <person name="Ward B.J."/>
            <person name="Allen A."/>
            <person name="Barry K."/>
            <person name="Falciatore A."/>
            <person name="Ferrante M."/>
            <person name="Fortunato A.E."/>
            <person name="Gloeckner G."/>
            <person name="Gruber A."/>
            <person name="Hipkin R."/>
            <person name="Janech M."/>
            <person name="Kroth P."/>
            <person name="Leese F."/>
            <person name="Lindquist E."/>
            <person name="Lyon B.R."/>
            <person name="Martin J."/>
            <person name="Mayer C."/>
            <person name="Parker M."/>
            <person name="Quesneville H."/>
            <person name="Raymond J."/>
            <person name="Uhlig C."/>
            <person name="Valentin K.U."/>
            <person name="Worden A.Z."/>
            <person name="Armbrust E.V."/>
            <person name="Bowler C."/>
            <person name="Green B."/>
            <person name="Moulton V."/>
            <person name="Van Oosterhout C."/>
            <person name="Grigoriev I."/>
        </authorList>
    </citation>
    <scope>NUCLEOTIDE SEQUENCE [LARGE SCALE GENOMIC DNA]</scope>
    <source>
        <strain evidence="10 11">CCMP1102</strain>
    </source>
</reference>
<evidence type="ECO:0000256" key="6">
    <source>
        <dbReference type="ARBA" id="ARBA00022801"/>
    </source>
</evidence>
<keyword evidence="6" id="KW-0378">Hydrolase</keyword>
<dbReference type="PANTHER" id="PTHR21646">
    <property type="entry name" value="UBIQUITIN CARBOXYL-TERMINAL HYDROLASE"/>
    <property type="match status" value="1"/>
</dbReference>
<evidence type="ECO:0000256" key="7">
    <source>
        <dbReference type="ARBA" id="ARBA00022807"/>
    </source>
</evidence>
<keyword evidence="5" id="KW-0833">Ubl conjugation pathway</keyword>
<dbReference type="EMBL" id="KV784361">
    <property type="protein sequence ID" value="OEU13534.1"/>
    <property type="molecule type" value="Genomic_DNA"/>
</dbReference>
<dbReference type="PROSITE" id="PS00973">
    <property type="entry name" value="USP_2"/>
    <property type="match status" value="1"/>
</dbReference>
<sequence length="181" mass="20464">MKRKLRDFVNFPVEGLDLSRIMAKDGASQLEKKVEANGGESEESCDEKKVNDEDGETVATEEVDEEDTSSHMNGDDGRSEKLYDLYGVVHHQGALSGGHYVASLKSHIDGQWRLFNDAQIYEIHERDVVDASAYILFYIRRDVANQKLSDFWDVSKRVGEGLTEDEMDELIKGRSEKCVIS</sequence>
<dbReference type="InterPro" id="IPR050185">
    <property type="entry name" value="Ub_carboxyl-term_hydrolase"/>
</dbReference>
<dbReference type="AlphaFoldDB" id="A0A1E7F5Z5"/>
<keyword evidence="7" id="KW-0788">Thiol protease</keyword>
<evidence type="ECO:0000256" key="3">
    <source>
        <dbReference type="ARBA" id="ARBA00012759"/>
    </source>
</evidence>
<dbReference type="InterPro" id="IPR028889">
    <property type="entry name" value="USP"/>
</dbReference>
<dbReference type="SUPFAM" id="SSF54001">
    <property type="entry name" value="Cysteine proteinases"/>
    <property type="match status" value="1"/>
</dbReference>
<comment type="catalytic activity">
    <reaction evidence="1">
        <text>Thiol-dependent hydrolysis of ester, thioester, amide, peptide and isopeptide bonds formed by the C-terminal Gly of ubiquitin (a 76-residue protein attached to proteins as an intracellular targeting signal).</text>
        <dbReference type="EC" id="3.4.19.12"/>
    </reaction>
</comment>
<keyword evidence="4" id="KW-0645">Protease</keyword>
<keyword evidence="11" id="KW-1185">Reference proteome</keyword>
<evidence type="ECO:0000256" key="1">
    <source>
        <dbReference type="ARBA" id="ARBA00000707"/>
    </source>
</evidence>
<name>A0A1E7F5Z5_9STRA</name>
<dbReference type="PROSITE" id="PS50235">
    <property type="entry name" value="USP_3"/>
    <property type="match status" value="1"/>
</dbReference>
<evidence type="ECO:0000256" key="4">
    <source>
        <dbReference type="ARBA" id="ARBA00022670"/>
    </source>
</evidence>
<dbReference type="EC" id="3.4.19.12" evidence="3"/>
<gene>
    <name evidence="10" type="ORF">FRACYDRAFT_269852</name>
</gene>
<dbReference type="OrthoDB" id="191686at2759"/>
<evidence type="ECO:0000259" key="9">
    <source>
        <dbReference type="PROSITE" id="PS50235"/>
    </source>
</evidence>
<dbReference type="InterPro" id="IPR001394">
    <property type="entry name" value="Peptidase_C19_UCH"/>
</dbReference>
<dbReference type="InterPro" id="IPR038765">
    <property type="entry name" value="Papain-like_cys_pep_sf"/>
</dbReference>
<accession>A0A1E7F5Z5</accession>
<protein>
    <recommendedName>
        <fullName evidence="3">ubiquitinyl hydrolase 1</fullName>
        <ecNumber evidence="3">3.4.19.12</ecNumber>
    </recommendedName>
</protein>
<feature type="domain" description="USP" evidence="9">
    <location>
        <begin position="1"/>
        <end position="141"/>
    </location>
</feature>
<dbReference type="GO" id="GO:0016579">
    <property type="term" value="P:protein deubiquitination"/>
    <property type="evidence" value="ECO:0007669"/>
    <property type="project" value="InterPro"/>
</dbReference>
<dbReference type="Proteomes" id="UP000095751">
    <property type="component" value="Unassembled WGS sequence"/>
</dbReference>
<feature type="compositionally biased region" description="Acidic residues" evidence="8">
    <location>
        <begin position="53"/>
        <end position="67"/>
    </location>
</feature>
<evidence type="ECO:0000256" key="5">
    <source>
        <dbReference type="ARBA" id="ARBA00022786"/>
    </source>
</evidence>
<dbReference type="GO" id="GO:0004843">
    <property type="term" value="F:cysteine-type deubiquitinase activity"/>
    <property type="evidence" value="ECO:0007669"/>
    <property type="project" value="UniProtKB-EC"/>
</dbReference>